<keyword evidence="2" id="KW-1185">Reference proteome</keyword>
<dbReference type="VEuPathDB" id="ToxoDB:CSUI_009038"/>
<evidence type="ECO:0000313" key="1">
    <source>
        <dbReference type="EMBL" id="PHJ17143.1"/>
    </source>
</evidence>
<dbReference type="Proteomes" id="UP000221165">
    <property type="component" value="Unassembled WGS sequence"/>
</dbReference>
<sequence length="113" mass="12730">FSFFSAVGIAIRLFECEWREAWLTSCCSASRGKAHRLNRAAATELSLSCSSPLIARHKLSQVDLSRRQDRQNVLPLMSLVISIMQTLTHDIPLISLLFSCWRLLRSAYSLSSS</sequence>
<name>A0A2C6KL72_9APIC</name>
<dbReference type="EMBL" id="MIGC01005239">
    <property type="protein sequence ID" value="PHJ17143.1"/>
    <property type="molecule type" value="Genomic_DNA"/>
</dbReference>
<protein>
    <submittedName>
        <fullName evidence="1">Uncharacterized protein</fullName>
    </submittedName>
</protein>
<accession>A0A2C6KL72</accession>
<gene>
    <name evidence="1" type="ORF">CSUI_009038</name>
</gene>
<reference evidence="1 2" key="1">
    <citation type="journal article" date="2017" name="Int. J. Parasitol.">
        <title>The genome of the protozoan parasite Cystoisospora suis and a reverse vaccinology approach to identify vaccine candidates.</title>
        <authorList>
            <person name="Palmieri N."/>
            <person name="Shrestha A."/>
            <person name="Ruttkowski B."/>
            <person name="Beck T."/>
            <person name="Vogl C."/>
            <person name="Tomley F."/>
            <person name="Blake D.P."/>
            <person name="Joachim A."/>
        </authorList>
    </citation>
    <scope>NUCLEOTIDE SEQUENCE [LARGE SCALE GENOMIC DNA]</scope>
    <source>
        <strain evidence="1 2">Wien I</strain>
    </source>
</reference>
<feature type="non-terminal residue" evidence="1">
    <location>
        <position position="1"/>
    </location>
</feature>
<proteinExistence type="predicted"/>
<dbReference type="AlphaFoldDB" id="A0A2C6KL72"/>
<comment type="caution">
    <text evidence="1">The sequence shown here is derived from an EMBL/GenBank/DDBJ whole genome shotgun (WGS) entry which is preliminary data.</text>
</comment>
<organism evidence="1 2">
    <name type="scientific">Cystoisospora suis</name>
    <dbReference type="NCBI Taxonomy" id="483139"/>
    <lineage>
        <taxon>Eukaryota</taxon>
        <taxon>Sar</taxon>
        <taxon>Alveolata</taxon>
        <taxon>Apicomplexa</taxon>
        <taxon>Conoidasida</taxon>
        <taxon>Coccidia</taxon>
        <taxon>Eucoccidiorida</taxon>
        <taxon>Eimeriorina</taxon>
        <taxon>Sarcocystidae</taxon>
        <taxon>Cystoisospora</taxon>
    </lineage>
</organism>
<dbReference type="GeneID" id="94432368"/>
<dbReference type="RefSeq" id="XP_067918868.1">
    <property type="nucleotide sequence ID" value="XM_068069157.1"/>
</dbReference>
<evidence type="ECO:0000313" key="2">
    <source>
        <dbReference type="Proteomes" id="UP000221165"/>
    </source>
</evidence>